<dbReference type="AlphaFoldDB" id="F5YAL2"/>
<reference evidence="6" key="1">
    <citation type="submission" date="2009-12" db="EMBL/GenBank/DDBJ databases">
        <title>Complete sequence of Treponema azotonutricium strain ZAS-9.</title>
        <authorList>
            <person name="Tetu S.G."/>
            <person name="Matson E."/>
            <person name="Ren Q."/>
            <person name="Seshadri R."/>
            <person name="Elbourne L."/>
            <person name="Hassan K.A."/>
            <person name="Durkin A."/>
            <person name="Radune D."/>
            <person name="Mohamoud Y."/>
            <person name="Shay R."/>
            <person name="Jin S."/>
            <person name="Zhang X."/>
            <person name="Lucey K."/>
            <person name="Ballor N.R."/>
            <person name="Ottesen E."/>
            <person name="Rosenthal R."/>
            <person name="Allen A."/>
            <person name="Leadbetter J.R."/>
            <person name="Paulsen I.T."/>
        </authorList>
    </citation>
    <scope>NUCLEOTIDE SEQUENCE [LARGE SCALE GENOMIC DNA]</scope>
    <source>
        <strain evidence="6">ATCC BAA-888 / DSM 13862 / ZAS-9</strain>
    </source>
</reference>
<dbReference type="PANTHER" id="PTHR43362">
    <property type="entry name" value="MANNITOL DEHYDROGENASE DSF1-RELATED"/>
    <property type="match status" value="1"/>
</dbReference>
<dbReference type="EC" id="1.1.1.57" evidence="5"/>
<dbReference type="Gene3D" id="3.40.50.720">
    <property type="entry name" value="NAD(P)-binding Rossmann-like Domain"/>
    <property type="match status" value="1"/>
</dbReference>
<evidence type="ECO:0000256" key="1">
    <source>
        <dbReference type="ARBA" id="ARBA00023002"/>
    </source>
</evidence>
<gene>
    <name evidence="5" type="ordered locus">TREAZ_1998</name>
</gene>
<sequence length="510" mass="56400">MNSIQLSQTNLSKLNKAIHTPSYDRNQRSPAIVHLGLGHFHRAHMAFFLDALLKTGITRAGIFEVNLVPDRLPIGKILKEQDYLYTLLTKSGAGNHSEAPSGKEDAIVIGSILSYANASDSLAEKNRLIEKVASGETALVSLTITEKGYCFIPADFTLDLNHPAIKHDLEHPEDPQSAVGFLAAVLSKRSASNRQPLTIMSCDNFPSNGETLSRLIRTFCEKVYPSCISWIEENVAFPCSMVDRITPNTTPAHSKELEEKFGIIDNWPVCSEDFIQWVLEDNFLLPPGSAFNPKDFAKVGVQLVKDVEPYEHMKQRILNGSHSALAYTSYLMGIRKVDEAMADPQIFKFVRSLYMEEAGAALPPIEGVDLKAYKDTTANRFCNPNISDTILRLCEDGSTKIPNFILRPLKDALQQNLGYHAFVFALAGWARFLTGSDEQGQPIPINDPNADALKAVAAQARENPAAFLRSIGVADISDDAFGKLTALFKDYLEKFYSKGARESLGEFLKQ</sequence>
<evidence type="ECO:0000313" key="5">
    <source>
        <dbReference type="EMBL" id="AEF81993.1"/>
    </source>
</evidence>
<dbReference type="InterPro" id="IPR013328">
    <property type="entry name" value="6PGD_dom2"/>
</dbReference>
<dbReference type="HOGENOM" id="CLU_027324_0_1_12"/>
<dbReference type="InterPro" id="IPR050988">
    <property type="entry name" value="Mannitol_DH/Oxidoreductase"/>
</dbReference>
<keyword evidence="2" id="KW-0520">NAD</keyword>
<dbReference type="eggNOG" id="COG0246">
    <property type="taxonomic scope" value="Bacteria"/>
</dbReference>
<dbReference type="InterPro" id="IPR036291">
    <property type="entry name" value="NAD(P)-bd_dom_sf"/>
</dbReference>
<name>F5YAL2_LEAAZ</name>
<dbReference type="InterPro" id="IPR013131">
    <property type="entry name" value="Mannitol_DH_N"/>
</dbReference>
<dbReference type="KEGG" id="taz:TREAZ_1998"/>
<dbReference type="FunCoup" id="F5YAL2">
    <property type="interactions" value="23"/>
</dbReference>
<evidence type="ECO:0000259" key="3">
    <source>
        <dbReference type="Pfam" id="PF01232"/>
    </source>
</evidence>
<dbReference type="PROSITE" id="PS00974">
    <property type="entry name" value="MANNITOL_DHGENASE"/>
    <property type="match status" value="1"/>
</dbReference>
<organism evidence="5 6">
    <name type="scientific">Leadbettera azotonutricia (strain ATCC BAA-888 / DSM 13862 / ZAS-9)</name>
    <name type="common">Treponema azotonutricium</name>
    <dbReference type="NCBI Taxonomy" id="545695"/>
    <lineage>
        <taxon>Bacteria</taxon>
        <taxon>Pseudomonadati</taxon>
        <taxon>Spirochaetota</taxon>
        <taxon>Spirochaetia</taxon>
        <taxon>Spirochaetales</taxon>
        <taxon>Breznakiellaceae</taxon>
        <taxon>Leadbettera</taxon>
    </lineage>
</organism>
<dbReference type="SUPFAM" id="SSF51735">
    <property type="entry name" value="NAD(P)-binding Rossmann-fold domains"/>
    <property type="match status" value="1"/>
</dbReference>
<accession>F5YAL2</accession>
<dbReference type="InParanoid" id="F5YAL2"/>
<dbReference type="STRING" id="545695.TREAZ_1998"/>
<proteinExistence type="predicted"/>
<dbReference type="InterPro" id="IPR000669">
    <property type="entry name" value="Mannitol_DH"/>
</dbReference>
<feature type="domain" description="Mannitol dehydrogenase N-terminal" evidence="3">
    <location>
        <begin position="31"/>
        <end position="283"/>
    </location>
</feature>
<evidence type="ECO:0000256" key="2">
    <source>
        <dbReference type="ARBA" id="ARBA00023027"/>
    </source>
</evidence>
<dbReference type="Gene3D" id="1.10.1040.10">
    <property type="entry name" value="N-(1-d-carboxylethyl)-l-norvaline Dehydrogenase, domain 2"/>
    <property type="match status" value="1"/>
</dbReference>
<dbReference type="GO" id="GO:0008866">
    <property type="term" value="F:fructuronate reductase activity"/>
    <property type="evidence" value="ECO:0007669"/>
    <property type="project" value="UniProtKB-EC"/>
</dbReference>
<dbReference type="Proteomes" id="UP000009222">
    <property type="component" value="Chromosome"/>
</dbReference>
<dbReference type="GO" id="GO:0019594">
    <property type="term" value="P:mannitol metabolic process"/>
    <property type="evidence" value="ECO:0007669"/>
    <property type="project" value="InterPro"/>
</dbReference>
<dbReference type="PANTHER" id="PTHR43362:SF1">
    <property type="entry name" value="MANNITOL DEHYDROGENASE 2-RELATED"/>
    <property type="match status" value="1"/>
</dbReference>
<feature type="domain" description="Mannitol dehydrogenase C-terminal" evidence="4">
    <location>
        <begin position="306"/>
        <end position="478"/>
    </location>
</feature>
<dbReference type="InterPro" id="IPR023027">
    <property type="entry name" value="Mannitol_DH_CS"/>
</dbReference>
<dbReference type="EMBL" id="CP001841">
    <property type="protein sequence ID" value="AEF81993.1"/>
    <property type="molecule type" value="Genomic_DNA"/>
</dbReference>
<dbReference type="Pfam" id="PF01232">
    <property type="entry name" value="Mannitol_dh"/>
    <property type="match status" value="1"/>
</dbReference>
<dbReference type="SUPFAM" id="SSF48179">
    <property type="entry name" value="6-phosphogluconate dehydrogenase C-terminal domain-like"/>
    <property type="match status" value="1"/>
</dbReference>
<evidence type="ECO:0000259" key="4">
    <source>
        <dbReference type="Pfam" id="PF08125"/>
    </source>
</evidence>
<evidence type="ECO:0000313" key="6">
    <source>
        <dbReference type="Proteomes" id="UP000009222"/>
    </source>
</evidence>
<dbReference type="InterPro" id="IPR013118">
    <property type="entry name" value="Mannitol_DH_C"/>
</dbReference>
<dbReference type="Pfam" id="PF08125">
    <property type="entry name" value="Mannitol_dh_C"/>
    <property type="match status" value="1"/>
</dbReference>
<protein>
    <submittedName>
        <fullName evidence="5">D-mannonate oxidoreductase (Fructuronate reductase)</fullName>
        <ecNumber evidence="5">1.1.1.57</ecNumber>
    </submittedName>
</protein>
<dbReference type="RefSeq" id="WP_015710044.1">
    <property type="nucleotide sequence ID" value="NC_015577.1"/>
</dbReference>
<dbReference type="OrthoDB" id="271711at2"/>
<keyword evidence="6" id="KW-1185">Reference proteome</keyword>
<keyword evidence="1 5" id="KW-0560">Oxidoreductase</keyword>
<dbReference type="PRINTS" id="PR00084">
    <property type="entry name" value="MTLDHDRGNASE"/>
</dbReference>
<reference evidence="5 6" key="2">
    <citation type="journal article" date="2011" name="ISME J.">
        <title>RNA-seq reveals cooperative metabolic interactions between two termite-gut spirochete species in co-culture.</title>
        <authorList>
            <person name="Rosenthal A.Z."/>
            <person name="Matson E.G."/>
            <person name="Eldar A."/>
            <person name="Leadbetter J.R."/>
        </authorList>
    </citation>
    <scope>NUCLEOTIDE SEQUENCE [LARGE SCALE GENOMIC DNA]</scope>
    <source>
        <strain evidence="6">ATCC BAA-888 / DSM 13862 / ZAS-9</strain>
    </source>
</reference>
<dbReference type="InterPro" id="IPR008927">
    <property type="entry name" value="6-PGluconate_DH-like_C_sf"/>
</dbReference>